<gene>
    <name evidence="2" type="ORF">BYL167_LOCUS71457</name>
</gene>
<dbReference type="GO" id="GO:0030991">
    <property type="term" value="C:intraciliary transport particle A"/>
    <property type="evidence" value="ECO:0007669"/>
    <property type="project" value="TreeGrafter"/>
</dbReference>
<dbReference type="EMBL" id="CAJOBH010255493">
    <property type="protein sequence ID" value="CAF5147228.1"/>
    <property type="molecule type" value="Genomic_DNA"/>
</dbReference>
<dbReference type="Proteomes" id="UP000681967">
    <property type="component" value="Unassembled WGS sequence"/>
</dbReference>
<dbReference type="InterPro" id="IPR056833">
    <property type="entry name" value="ARM_TT21_N"/>
</dbReference>
<dbReference type="InterPro" id="IPR011990">
    <property type="entry name" value="TPR-like_helical_dom_sf"/>
</dbReference>
<proteinExistence type="predicted"/>
<name>A0A8S3FZT5_9BILA</name>
<dbReference type="GO" id="GO:0061512">
    <property type="term" value="P:protein localization to cilium"/>
    <property type="evidence" value="ECO:0007669"/>
    <property type="project" value="TreeGrafter"/>
</dbReference>
<comment type="caution">
    <text evidence="2">The sequence shown here is derived from an EMBL/GenBank/DDBJ whole genome shotgun (WGS) entry which is preliminary data.</text>
</comment>
<dbReference type="InterPro" id="IPR040364">
    <property type="entry name" value="TTC21A/TTC21B"/>
</dbReference>
<reference evidence="2" key="1">
    <citation type="submission" date="2021-02" db="EMBL/GenBank/DDBJ databases">
        <authorList>
            <person name="Nowell W R."/>
        </authorList>
    </citation>
    <scope>NUCLEOTIDE SEQUENCE</scope>
</reference>
<dbReference type="Gene3D" id="1.25.40.10">
    <property type="entry name" value="Tetratricopeptide repeat domain"/>
    <property type="match status" value="1"/>
</dbReference>
<dbReference type="PANTHER" id="PTHR14699:SF0">
    <property type="entry name" value="TETRATRICOPEPTIDE REPEAT PROTEIN 21 HOMOLOG"/>
    <property type="match status" value="1"/>
</dbReference>
<feature type="domain" description="Tetratricopeptide repeat protein 21A/21B N-terminal ARM repeat" evidence="1">
    <location>
        <begin position="2"/>
        <end position="120"/>
    </location>
</feature>
<accession>A0A8S3FZT5</accession>
<sequence length="166" mass="19293">ALFYAAHTLYIIGKADKAMEYIERATKQNPTNIFALTLKGWILISNDIAKESKQYFDAALKLESNFPDAAFGYAKYREIRSNFSQALEYVNRVLATKSDYLPAVLENMKLQLCMQDWEQCEDVAQRAFRIDSNCVEAHKYHYLYLLCKEGNYTDVSVRKKEIMPDF</sequence>
<evidence type="ECO:0000313" key="2">
    <source>
        <dbReference type="EMBL" id="CAF5147228.1"/>
    </source>
</evidence>
<protein>
    <recommendedName>
        <fullName evidence="1">Tetratricopeptide repeat protein 21A/21B N-terminal ARM repeat domain-containing protein</fullName>
    </recommendedName>
</protein>
<dbReference type="SUPFAM" id="SSF48452">
    <property type="entry name" value="TPR-like"/>
    <property type="match status" value="1"/>
</dbReference>
<feature type="non-terminal residue" evidence="2">
    <location>
        <position position="1"/>
    </location>
</feature>
<dbReference type="AlphaFoldDB" id="A0A8S3FZT5"/>
<dbReference type="GO" id="GO:0035721">
    <property type="term" value="P:intraciliary retrograde transport"/>
    <property type="evidence" value="ECO:0007669"/>
    <property type="project" value="TreeGrafter"/>
</dbReference>
<organism evidence="2 3">
    <name type="scientific">Rotaria magnacalcarata</name>
    <dbReference type="NCBI Taxonomy" id="392030"/>
    <lineage>
        <taxon>Eukaryota</taxon>
        <taxon>Metazoa</taxon>
        <taxon>Spiralia</taxon>
        <taxon>Gnathifera</taxon>
        <taxon>Rotifera</taxon>
        <taxon>Eurotatoria</taxon>
        <taxon>Bdelloidea</taxon>
        <taxon>Philodinida</taxon>
        <taxon>Philodinidae</taxon>
        <taxon>Rotaria</taxon>
    </lineage>
</organism>
<dbReference type="Pfam" id="PF25062">
    <property type="entry name" value="ARM_TT21_N"/>
    <property type="match status" value="1"/>
</dbReference>
<evidence type="ECO:0000313" key="3">
    <source>
        <dbReference type="Proteomes" id="UP000681967"/>
    </source>
</evidence>
<dbReference type="PANTHER" id="PTHR14699">
    <property type="entry name" value="STI2 PROTEIN-RELATED"/>
    <property type="match status" value="1"/>
</dbReference>
<dbReference type="GO" id="GO:0005929">
    <property type="term" value="C:cilium"/>
    <property type="evidence" value="ECO:0007669"/>
    <property type="project" value="GOC"/>
</dbReference>
<evidence type="ECO:0000259" key="1">
    <source>
        <dbReference type="Pfam" id="PF25062"/>
    </source>
</evidence>